<dbReference type="NCBIfam" id="TIGR00778">
    <property type="entry name" value="ahpD_dom"/>
    <property type="match status" value="1"/>
</dbReference>
<reference evidence="2" key="1">
    <citation type="submission" date="2016-11" db="EMBL/GenBank/DDBJ databases">
        <authorList>
            <person name="Varghese N."/>
            <person name="Submissions S."/>
        </authorList>
    </citation>
    <scope>NUCLEOTIDE SEQUENCE [LARGE SCALE GENOMIC DNA]</scope>
    <source>
        <strain evidence="2">DSM 17539</strain>
    </source>
</reference>
<dbReference type="EMBL" id="FQUX01000002">
    <property type="protein sequence ID" value="SHE97135.1"/>
    <property type="molecule type" value="Genomic_DNA"/>
</dbReference>
<keyword evidence="1" id="KW-0575">Peroxidase</keyword>
<dbReference type="OrthoDB" id="9808310at2"/>
<proteinExistence type="predicted"/>
<name>A0A1M4XUM3_9FLAO</name>
<organism evidence="1 2">
    <name type="scientific">Arenibacter palladensis</name>
    <dbReference type="NCBI Taxonomy" id="237373"/>
    <lineage>
        <taxon>Bacteria</taxon>
        <taxon>Pseudomonadati</taxon>
        <taxon>Bacteroidota</taxon>
        <taxon>Flavobacteriia</taxon>
        <taxon>Flavobacteriales</taxon>
        <taxon>Flavobacteriaceae</taxon>
        <taxon>Arenibacter</taxon>
    </lineage>
</organism>
<keyword evidence="2" id="KW-1185">Reference proteome</keyword>
<dbReference type="InterPro" id="IPR004675">
    <property type="entry name" value="AhpD_core"/>
</dbReference>
<dbReference type="Proteomes" id="UP000184406">
    <property type="component" value="Unassembled WGS sequence"/>
</dbReference>
<evidence type="ECO:0000313" key="1">
    <source>
        <dbReference type="EMBL" id="SHE97135.1"/>
    </source>
</evidence>
<protein>
    <submittedName>
        <fullName evidence="1">Uncharacterized peroxidase-related enzyme</fullName>
    </submittedName>
</protein>
<dbReference type="InterPro" id="IPR029032">
    <property type="entry name" value="AhpD-like"/>
</dbReference>
<keyword evidence="1" id="KW-0560">Oxidoreductase</keyword>
<accession>A0A1M4XUM3</accession>
<dbReference type="PANTHER" id="PTHR35446:SF3">
    <property type="entry name" value="CMD DOMAIN-CONTAINING PROTEIN"/>
    <property type="match status" value="1"/>
</dbReference>
<dbReference type="SUPFAM" id="SSF69118">
    <property type="entry name" value="AhpD-like"/>
    <property type="match status" value="1"/>
</dbReference>
<dbReference type="AlphaFoldDB" id="A0A1M4XUM3"/>
<sequence length="182" mass="19242">MTRLKALDPQEATGRSKELFDGIQAKLGMVPNMMRTMGNSSAVLEGYLNLGDALGKGTLGGKLGELIALAVAEDNACNYCLSAHSFIGEKLANIDTDSLQLAREGKNNDPKVEAALIFAKSLVQKGGRVSNTDVEAIKLAGYTDGAIGEIVAHVALNILTNYFNNTAETEIDFPVVTAAIIQ</sequence>
<dbReference type="Gene3D" id="1.20.1290.10">
    <property type="entry name" value="AhpD-like"/>
    <property type="match status" value="1"/>
</dbReference>
<dbReference type="RefSeq" id="WP_072861596.1">
    <property type="nucleotide sequence ID" value="NZ_FQUX01000002.1"/>
</dbReference>
<gene>
    <name evidence="1" type="ORF">SAMN03080594_102206</name>
</gene>
<evidence type="ECO:0000313" key="2">
    <source>
        <dbReference type="Proteomes" id="UP000184406"/>
    </source>
</evidence>
<dbReference type="PANTHER" id="PTHR35446">
    <property type="entry name" value="SI:CH211-175M2.5"/>
    <property type="match status" value="1"/>
</dbReference>
<dbReference type="GO" id="GO:0051920">
    <property type="term" value="F:peroxiredoxin activity"/>
    <property type="evidence" value="ECO:0007669"/>
    <property type="project" value="InterPro"/>
</dbReference>